<proteinExistence type="predicted"/>
<dbReference type="EMBL" id="WCTY01000004">
    <property type="protein sequence ID" value="KAB4187006.1"/>
    <property type="molecule type" value="Genomic_DNA"/>
</dbReference>
<dbReference type="Proteomes" id="UP000487221">
    <property type="component" value="Unassembled WGS sequence"/>
</dbReference>
<evidence type="ECO:0000313" key="4">
    <source>
        <dbReference type="Proteomes" id="UP000487221"/>
    </source>
</evidence>
<organism evidence="2 4">
    <name type="scientific">Bacteroides uniformis</name>
    <dbReference type="NCBI Taxonomy" id="820"/>
    <lineage>
        <taxon>Bacteria</taxon>
        <taxon>Pseudomonadati</taxon>
        <taxon>Bacteroidota</taxon>
        <taxon>Bacteroidia</taxon>
        <taxon>Bacteroidales</taxon>
        <taxon>Bacteroidaceae</taxon>
        <taxon>Bacteroides</taxon>
    </lineage>
</organism>
<reference evidence="3 4" key="1">
    <citation type="journal article" date="2019" name="Nat. Med.">
        <title>A library of human gut bacterial isolates paired with longitudinal multiomics data enables mechanistic microbiome research.</title>
        <authorList>
            <person name="Poyet M."/>
            <person name="Groussin M."/>
            <person name="Gibbons S.M."/>
            <person name="Avila-Pacheco J."/>
            <person name="Jiang X."/>
            <person name="Kearney S.M."/>
            <person name="Perrotta A.R."/>
            <person name="Berdy B."/>
            <person name="Zhao S."/>
            <person name="Lieberman T.D."/>
            <person name="Swanson P.K."/>
            <person name="Smith M."/>
            <person name="Roesemann S."/>
            <person name="Alexander J.E."/>
            <person name="Rich S.A."/>
            <person name="Livny J."/>
            <person name="Vlamakis H."/>
            <person name="Clish C."/>
            <person name="Bullock K."/>
            <person name="Deik A."/>
            <person name="Scott J."/>
            <person name="Pierce K.A."/>
            <person name="Xavier R.J."/>
            <person name="Alm E.J."/>
        </authorList>
    </citation>
    <scope>NUCLEOTIDE SEQUENCE [LARGE SCALE GENOMIC DNA]</scope>
    <source>
        <strain evidence="2 4">BIOML-A19</strain>
        <strain evidence="1 3">BIOML-A27</strain>
    </source>
</reference>
<dbReference type="Proteomes" id="UP000433928">
    <property type="component" value="Unassembled WGS sequence"/>
</dbReference>
<dbReference type="EMBL" id="WCUG01000004">
    <property type="protein sequence ID" value="KAB4171615.1"/>
    <property type="molecule type" value="Genomic_DNA"/>
</dbReference>
<sequence>MELKSFIKSTITQIVESIEELNAELSSDTVIVNPTDVKKADTPFINKNYKTHSISNIDFDLTVSITDNAETGAKVGVMASVIGLGASSKEGTQNASISKIRFNIPVMLPSRCPYEENLVK</sequence>
<gene>
    <name evidence="2" type="ORF">GAQ44_02885</name>
    <name evidence="1" type="ORF">GAQ59_04575</name>
</gene>
<dbReference type="RefSeq" id="WP_151853577.1">
    <property type="nucleotide sequence ID" value="NZ_WCTY01000004.1"/>
</dbReference>
<name>A0A6A2GTL9_BACUN</name>
<evidence type="ECO:0000313" key="1">
    <source>
        <dbReference type="EMBL" id="KAB4171615.1"/>
    </source>
</evidence>
<evidence type="ECO:0000313" key="2">
    <source>
        <dbReference type="EMBL" id="KAB4187006.1"/>
    </source>
</evidence>
<comment type="caution">
    <text evidence="2">The sequence shown here is derived from an EMBL/GenBank/DDBJ whole genome shotgun (WGS) entry which is preliminary data.</text>
</comment>
<dbReference type="AlphaFoldDB" id="A0A6A2GTL9"/>
<accession>A0A6A2GTL9</accession>
<evidence type="ECO:0000313" key="3">
    <source>
        <dbReference type="Proteomes" id="UP000433928"/>
    </source>
</evidence>
<protein>
    <submittedName>
        <fullName evidence="2">Uncharacterized protein</fullName>
    </submittedName>
</protein>